<evidence type="ECO:0000256" key="1">
    <source>
        <dbReference type="ARBA" id="ARBA00022741"/>
    </source>
</evidence>
<evidence type="ECO:0000313" key="6">
    <source>
        <dbReference type="Proteomes" id="UP000191024"/>
    </source>
</evidence>
<feature type="binding site" evidence="4">
    <location>
        <position position="30"/>
    </location>
    <ligand>
        <name>Mg(2+)</name>
        <dbReference type="ChEBI" id="CHEBI:18420"/>
    </ligand>
</feature>
<dbReference type="Pfam" id="PF00025">
    <property type="entry name" value="Arf"/>
    <property type="match status" value="1"/>
</dbReference>
<dbReference type="EMBL" id="LT598469">
    <property type="protein sequence ID" value="SCV02166.1"/>
    <property type="molecule type" value="Genomic_DNA"/>
</dbReference>
<proteinExistence type="predicted"/>
<evidence type="ECO:0000256" key="4">
    <source>
        <dbReference type="PIRSR" id="PIRSR606689-2"/>
    </source>
</evidence>
<evidence type="ECO:0000256" key="3">
    <source>
        <dbReference type="PIRSR" id="PIRSR606689-1"/>
    </source>
</evidence>
<dbReference type="InterPro" id="IPR005225">
    <property type="entry name" value="Small_GTP-bd"/>
</dbReference>
<dbReference type="PANTHER" id="PTHR45697">
    <property type="entry name" value="ADP-RIBOSYLATION FACTOR-LIKE PROTEIN 2-RELATED"/>
    <property type="match status" value="1"/>
</dbReference>
<dbReference type="SUPFAM" id="SSF52540">
    <property type="entry name" value="P-loop containing nucleoside triphosphate hydrolases"/>
    <property type="match status" value="1"/>
</dbReference>
<evidence type="ECO:0000256" key="2">
    <source>
        <dbReference type="ARBA" id="ARBA00023134"/>
    </source>
</evidence>
<dbReference type="InterPro" id="IPR006689">
    <property type="entry name" value="Small_GTPase_ARF/SAR"/>
</dbReference>
<keyword evidence="2 3" id="KW-0342">GTP-binding</keyword>
<dbReference type="SMART" id="SM00178">
    <property type="entry name" value="SAR"/>
    <property type="match status" value="1"/>
</dbReference>
<gene>
    <name evidence="5" type="ORF">LAMI_0G16468G</name>
</gene>
<dbReference type="InterPro" id="IPR027417">
    <property type="entry name" value="P-loop_NTPase"/>
</dbReference>
<dbReference type="STRING" id="1230905.A0A1G4KCP9"/>
<dbReference type="Gene3D" id="3.40.50.300">
    <property type="entry name" value="P-loop containing nucleotide triphosphate hydrolases"/>
    <property type="match status" value="1"/>
</dbReference>
<feature type="binding site" evidence="3">
    <location>
        <position position="73"/>
    </location>
    <ligand>
        <name>GTP</name>
        <dbReference type="ChEBI" id="CHEBI:37565"/>
    </ligand>
</feature>
<accession>A0A1G4KCP9</accession>
<dbReference type="GO" id="GO:0005525">
    <property type="term" value="F:GTP binding"/>
    <property type="evidence" value="ECO:0007669"/>
    <property type="project" value="UniProtKB-KW"/>
</dbReference>
<dbReference type="GO" id="GO:0046872">
    <property type="term" value="F:metal ion binding"/>
    <property type="evidence" value="ECO:0007669"/>
    <property type="project" value="UniProtKB-KW"/>
</dbReference>
<name>A0A1G4KCP9_9SACH</name>
<dbReference type="NCBIfam" id="TIGR00231">
    <property type="entry name" value="small_GTP"/>
    <property type="match status" value="1"/>
</dbReference>
<feature type="binding site" evidence="3">
    <location>
        <begin position="131"/>
        <end position="134"/>
    </location>
    <ligand>
        <name>GTP</name>
        <dbReference type="ChEBI" id="CHEBI:37565"/>
    </ligand>
</feature>
<protein>
    <submittedName>
        <fullName evidence="5">LAMI_0G16468g1_1</fullName>
    </submittedName>
</protein>
<keyword evidence="4" id="KW-0460">Magnesium</keyword>
<organism evidence="5 6">
    <name type="scientific">Lachancea mirantina</name>
    <dbReference type="NCBI Taxonomy" id="1230905"/>
    <lineage>
        <taxon>Eukaryota</taxon>
        <taxon>Fungi</taxon>
        <taxon>Dikarya</taxon>
        <taxon>Ascomycota</taxon>
        <taxon>Saccharomycotina</taxon>
        <taxon>Saccharomycetes</taxon>
        <taxon>Saccharomycetales</taxon>
        <taxon>Saccharomycetaceae</taxon>
        <taxon>Lachancea</taxon>
    </lineage>
</organism>
<keyword evidence="4" id="KW-0479">Metal-binding</keyword>
<evidence type="ECO:0000313" key="5">
    <source>
        <dbReference type="EMBL" id="SCV02166.1"/>
    </source>
</evidence>
<dbReference type="CDD" id="cd00878">
    <property type="entry name" value="Arf_Arl"/>
    <property type="match status" value="1"/>
</dbReference>
<dbReference type="OrthoDB" id="2011769at2759"/>
<dbReference type="GO" id="GO:0003924">
    <property type="term" value="F:GTPase activity"/>
    <property type="evidence" value="ECO:0007669"/>
    <property type="project" value="InterPro"/>
</dbReference>
<dbReference type="Proteomes" id="UP000191024">
    <property type="component" value="Chromosome G"/>
</dbReference>
<keyword evidence="1 3" id="KW-0547">Nucleotide-binding</keyword>
<dbReference type="SMART" id="SM00177">
    <property type="entry name" value="ARF"/>
    <property type="match status" value="1"/>
</dbReference>
<dbReference type="InterPro" id="IPR044612">
    <property type="entry name" value="ARL2/3"/>
</dbReference>
<keyword evidence="6" id="KW-1185">Reference proteome</keyword>
<sequence>MGLLTIIRKQKIRDKEVRCLVLGLDNAGKSSVVDWVLWSCTGKIRSEVTPTIGFRIHTVPFAARNVQLWDIGGQSTLRPYWDNYFDKTDVLLWVIDATAPRRVDESIAELTNLLRDRDRIGYNCRIIVLLNKVDLVSDAADLAASLEQQLQDMLRLSNIPLSMRPTSTVTGQGLEGLMPEVVADALAVPEPRDHHATTATASST</sequence>
<dbReference type="AlphaFoldDB" id="A0A1G4KCP9"/>
<dbReference type="PROSITE" id="PS51417">
    <property type="entry name" value="ARF"/>
    <property type="match status" value="1"/>
</dbReference>
<feature type="binding site" evidence="4">
    <location>
        <position position="51"/>
    </location>
    <ligand>
        <name>Mg(2+)</name>
        <dbReference type="ChEBI" id="CHEBI:18420"/>
    </ligand>
</feature>
<reference evidence="5 6" key="1">
    <citation type="submission" date="2016-03" db="EMBL/GenBank/DDBJ databases">
        <authorList>
            <person name="Devillers H."/>
        </authorList>
    </citation>
    <scope>NUCLEOTIDE SEQUENCE [LARGE SCALE GENOMIC DNA]</scope>
    <source>
        <strain evidence="5">CBS 11717</strain>
    </source>
</reference>
<feature type="binding site" evidence="3">
    <location>
        <begin position="23"/>
        <end position="30"/>
    </location>
    <ligand>
        <name>GTP</name>
        <dbReference type="ChEBI" id="CHEBI:37565"/>
    </ligand>
</feature>